<evidence type="ECO:0000256" key="4">
    <source>
        <dbReference type="ARBA" id="ARBA00022737"/>
    </source>
</evidence>
<feature type="transmembrane region" description="Helical" evidence="6">
    <location>
        <begin position="115"/>
        <end position="133"/>
    </location>
</feature>
<dbReference type="InterPro" id="IPR052941">
    <property type="entry name" value="StomDev_PlantInt_Reg"/>
</dbReference>
<dbReference type="AlphaFoldDB" id="A0A7S1V5A0"/>
<feature type="region of interest" description="Disordered" evidence="5">
    <location>
        <begin position="223"/>
        <end position="253"/>
    </location>
</feature>
<dbReference type="SMART" id="SM00369">
    <property type="entry name" value="LRR_TYP"/>
    <property type="match status" value="4"/>
</dbReference>
<dbReference type="FunFam" id="3.80.10.10:FF:000383">
    <property type="entry name" value="Leucine-rich repeat receptor protein kinase EMS1"/>
    <property type="match status" value="1"/>
</dbReference>
<keyword evidence="4" id="KW-0677">Repeat</keyword>
<dbReference type="PANTHER" id="PTHR48004">
    <property type="entry name" value="OS01G0149700 PROTEIN"/>
    <property type="match status" value="1"/>
</dbReference>
<organism evidence="7">
    <name type="scientific">Grammatophora oceanica</name>
    <dbReference type="NCBI Taxonomy" id="210454"/>
    <lineage>
        <taxon>Eukaryota</taxon>
        <taxon>Sar</taxon>
        <taxon>Stramenopiles</taxon>
        <taxon>Ochrophyta</taxon>
        <taxon>Bacillariophyta</taxon>
        <taxon>Fragilariophyceae</taxon>
        <taxon>Fragilariophycidae</taxon>
        <taxon>Rhabdonematales</taxon>
        <taxon>Grammatophoraceae</taxon>
        <taxon>Grammatophora</taxon>
    </lineage>
</organism>
<dbReference type="EMBL" id="HBGK01028291">
    <property type="protein sequence ID" value="CAD9286418.1"/>
    <property type="molecule type" value="Transcribed_RNA"/>
</dbReference>
<comment type="subcellular location">
    <subcellularLocation>
        <location evidence="1">Cell membrane</location>
    </subcellularLocation>
</comment>
<keyword evidence="2" id="KW-1003">Cell membrane</keyword>
<dbReference type="GO" id="GO:0005886">
    <property type="term" value="C:plasma membrane"/>
    <property type="evidence" value="ECO:0007669"/>
    <property type="project" value="UniProtKB-SubCell"/>
</dbReference>
<sequence length="695" mass="75488">MSSVNIAPGERSNSTGSFAVNMDAVIEQNIGVVSTTGHGPPSSQSALRQSAAQSANEILNGSSMHSIYDDIHAVSSIEKFEDEGGFIASILPRTTRGPSGQVFYYVRNPKRFNRCLIFLVALAVLVITLSVTLPKLKHKRASGSSLNAPAPTPPPFVVFSDRPTVAQTPFPVDVIFSDSPTPATQTQSPVDVVFSDSPTPVPQIVTQSPVAAPKTPSPVNMIASDSPTPVPATSSPVAVRPETPEDEPPVVPDPEQECNIDETQRDVDPFLQCYCNDFNGFTHAWTQQVVDLKENLQSSMPDINPEIGEGLTANSCHPQNMALYWTALDILNHESLSADDTMRVQQRYILAHLYGSWDGDDWENFEGWLDGVSECQWYGVACNDNLEISVLQLENNGMEGPMPRPIGFLTSLTSLDLSSNYVYGELPNDFFFLTNLEKVDLSDNGLEGNLPEQLVTFENLDYLSLAKNNFTGPLSTTYGSTLSKLAHLDVSSNILTGTIPSELFGMRQLTSLMLGENEGIGGTVPKEVDFLQKLQVLSLKSMNLEGSLPPTLGLIRSLEELRLDQNDFAGTIPAVFGDLKELTFLDLENNQLQGSIPTQLGLLSNLELISLSDNVGIFGPIPQQMSSYTSLISGHFSNMPLLTGTAPFCDVSIGEFPQYLVMDCTPNVLCTCCTSNKVTTCDMPKSERGNMLRGL</sequence>
<dbReference type="Pfam" id="PF00560">
    <property type="entry name" value="LRR_1"/>
    <property type="match status" value="4"/>
</dbReference>
<dbReference type="SUPFAM" id="SSF52058">
    <property type="entry name" value="L domain-like"/>
    <property type="match status" value="1"/>
</dbReference>
<evidence type="ECO:0000256" key="1">
    <source>
        <dbReference type="ARBA" id="ARBA00004236"/>
    </source>
</evidence>
<gene>
    <name evidence="7" type="ORF">GOCE00092_LOCUS14683</name>
</gene>
<evidence type="ECO:0000313" key="7">
    <source>
        <dbReference type="EMBL" id="CAD9286418.1"/>
    </source>
</evidence>
<dbReference type="Gene3D" id="3.80.10.10">
    <property type="entry name" value="Ribonuclease Inhibitor"/>
    <property type="match status" value="3"/>
</dbReference>
<keyword evidence="3" id="KW-0433">Leucine-rich repeat</keyword>
<dbReference type="FunFam" id="3.80.10.10:FF:000041">
    <property type="entry name" value="LRR receptor-like serine/threonine-protein kinase ERECTA"/>
    <property type="match status" value="1"/>
</dbReference>
<evidence type="ECO:0000256" key="2">
    <source>
        <dbReference type="ARBA" id="ARBA00022475"/>
    </source>
</evidence>
<feature type="compositionally biased region" description="Low complexity" evidence="5">
    <location>
        <begin position="223"/>
        <end position="241"/>
    </location>
</feature>
<protein>
    <recommendedName>
        <fullName evidence="8">Leucine-rich repeat-containing N-terminal plant-type domain-containing protein</fullName>
    </recommendedName>
</protein>
<evidence type="ECO:0000256" key="5">
    <source>
        <dbReference type="SAM" id="MobiDB-lite"/>
    </source>
</evidence>
<evidence type="ECO:0000256" key="6">
    <source>
        <dbReference type="SAM" id="Phobius"/>
    </source>
</evidence>
<dbReference type="InterPro" id="IPR001611">
    <property type="entry name" value="Leu-rich_rpt"/>
</dbReference>
<proteinExistence type="predicted"/>
<keyword evidence="6" id="KW-0472">Membrane</keyword>
<dbReference type="InterPro" id="IPR003591">
    <property type="entry name" value="Leu-rich_rpt_typical-subtyp"/>
</dbReference>
<keyword evidence="6" id="KW-1133">Transmembrane helix</keyword>
<dbReference type="InterPro" id="IPR032675">
    <property type="entry name" value="LRR_dom_sf"/>
</dbReference>
<reference evidence="7" key="1">
    <citation type="submission" date="2021-01" db="EMBL/GenBank/DDBJ databases">
        <authorList>
            <person name="Corre E."/>
            <person name="Pelletier E."/>
            <person name="Niang G."/>
            <person name="Scheremetjew M."/>
            <person name="Finn R."/>
            <person name="Kale V."/>
            <person name="Holt S."/>
            <person name="Cochrane G."/>
            <person name="Meng A."/>
            <person name="Brown T."/>
            <person name="Cohen L."/>
        </authorList>
    </citation>
    <scope>NUCLEOTIDE SEQUENCE</scope>
    <source>
        <strain evidence="7">CCMP 410</strain>
    </source>
</reference>
<name>A0A7S1V5A0_9STRA</name>
<accession>A0A7S1V5A0</accession>
<evidence type="ECO:0008006" key="8">
    <source>
        <dbReference type="Google" id="ProtNLM"/>
    </source>
</evidence>
<evidence type="ECO:0000256" key="3">
    <source>
        <dbReference type="ARBA" id="ARBA00022614"/>
    </source>
</evidence>
<keyword evidence="6" id="KW-0812">Transmembrane</keyword>
<dbReference type="PANTHER" id="PTHR48004:SF42">
    <property type="entry name" value="PROTEIN TOO MANY MOUTHS-RELATED"/>
    <property type="match status" value="1"/>
</dbReference>
<feature type="compositionally biased region" description="Acidic residues" evidence="5">
    <location>
        <begin position="244"/>
        <end position="253"/>
    </location>
</feature>